<feature type="transmembrane region" description="Helical" evidence="1">
    <location>
        <begin position="161"/>
        <end position="179"/>
    </location>
</feature>
<dbReference type="Proteomes" id="UP001603857">
    <property type="component" value="Unassembled WGS sequence"/>
</dbReference>
<accession>A0ABD1LXQ3</accession>
<proteinExistence type="predicted"/>
<feature type="transmembrane region" description="Helical" evidence="1">
    <location>
        <begin position="122"/>
        <end position="140"/>
    </location>
</feature>
<sequence length="184" mass="20296">MGMGGQEEGNRDWGEREGFVGVGEIRKKNPKGGGGGVGFKGRGMGLGCESNRLFYVSPNPNHGCCSWVSRPQADIALNKVQRKACHDAFTKGLIATVLLVVSHVMVNLLCACPCIVKTSIYRIVRVFYLVSIWIGVAGDGDYGKQKGTIRSIFLILSYARWWDVLFSSFHFLFCIYYIFATGNP</sequence>
<evidence type="ECO:0000313" key="2">
    <source>
        <dbReference type="EMBL" id="KAL2328316.1"/>
    </source>
</evidence>
<keyword evidence="1" id="KW-0472">Membrane</keyword>
<gene>
    <name evidence="2" type="ORF">Fmac_021743</name>
</gene>
<keyword evidence="1" id="KW-1133">Transmembrane helix</keyword>
<dbReference type="EMBL" id="JBGMDY010000007">
    <property type="protein sequence ID" value="KAL2328316.1"/>
    <property type="molecule type" value="Genomic_DNA"/>
</dbReference>
<comment type="caution">
    <text evidence="2">The sequence shown here is derived from an EMBL/GenBank/DDBJ whole genome shotgun (WGS) entry which is preliminary data.</text>
</comment>
<feature type="transmembrane region" description="Helical" evidence="1">
    <location>
        <begin position="92"/>
        <end position="116"/>
    </location>
</feature>
<protein>
    <submittedName>
        <fullName evidence="2">Uncharacterized protein</fullName>
    </submittedName>
</protein>
<keyword evidence="1" id="KW-0812">Transmembrane</keyword>
<organism evidence="2 3">
    <name type="scientific">Flemingia macrophylla</name>
    <dbReference type="NCBI Taxonomy" id="520843"/>
    <lineage>
        <taxon>Eukaryota</taxon>
        <taxon>Viridiplantae</taxon>
        <taxon>Streptophyta</taxon>
        <taxon>Embryophyta</taxon>
        <taxon>Tracheophyta</taxon>
        <taxon>Spermatophyta</taxon>
        <taxon>Magnoliopsida</taxon>
        <taxon>eudicotyledons</taxon>
        <taxon>Gunneridae</taxon>
        <taxon>Pentapetalae</taxon>
        <taxon>rosids</taxon>
        <taxon>fabids</taxon>
        <taxon>Fabales</taxon>
        <taxon>Fabaceae</taxon>
        <taxon>Papilionoideae</taxon>
        <taxon>50 kb inversion clade</taxon>
        <taxon>NPAAA clade</taxon>
        <taxon>indigoferoid/millettioid clade</taxon>
        <taxon>Phaseoleae</taxon>
        <taxon>Flemingia</taxon>
    </lineage>
</organism>
<dbReference type="AlphaFoldDB" id="A0ABD1LXQ3"/>
<evidence type="ECO:0000256" key="1">
    <source>
        <dbReference type="SAM" id="Phobius"/>
    </source>
</evidence>
<evidence type="ECO:0000313" key="3">
    <source>
        <dbReference type="Proteomes" id="UP001603857"/>
    </source>
</evidence>
<reference evidence="2 3" key="1">
    <citation type="submission" date="2024-08" db="EMBL/GenBank/DDBJ databases">
        <title>Insights into the chromosomal genome structure of Flemingia macrophylla.</title>
        <authorList>
            <person name="Ding Y."/>
            <person name="Zhao Y."/>
            <person name="Bi W."/>
            <person name="Wu M."/>
            <person name="Zhao G."/>
            <person name="Gong Y."/>
            <person name="Li W."/>
            <person name="Zhang P."/>
        </authorList>
    </citation>
    <scope>NUCLEOTIDE SEQUENCE [LARGE SCALE GENOMIC DNA]</scope>
    <source>
        <strain evidence="2">DYQJB</strain>
        <tissue evidence="2">Leaf</tissue>
    </source>
</reference>
<keyword evidence="3" id="KW-1185">Reference proteome</keyword>
<name>A0ABD1LXQ3_9FABA</name>